<evidence type="ECO:0000313" key="3">
    <source>
        <dbReference type="Proteomes" id="UP000327108"/>
    </source>
</evidence>
<organism evidence="2 3">
    <name type="scientific">Ochrobactrum quorumnocens</name>
    <dbReference type="NCBI Taxonomy" id="271865"/>
    <lineage>
        <taxon>Bacteria</taxon>
        <taxon>Pseudomonadati</taxon>
        <taxon>Pseudomonadota</taxon>
        <taxon>Alphaproteobacteria</taxon>
        <taxon>Hyphomicrobiales</taxon>
        <taxon>Brucellaceae</taxon>
        <taxon>Brucella/Ochrobactrum group</taxon>
        <taxon>Ochrobactrum</taxon>
    </lineage>
</organism>
<protein>
    <submittedName>
        <fullName evidence="2">Terminase small subunit</fullName>
    </submittedName>
</protein>
<dbReference type="Pfam" id="PF03592">
    <property type="entry name" value="Terminase_2"/>
    <property type="match status" value="1"/>
</dbReference>
<proteinExistence type="predicted"/>
<dbReference type="Gene3D" id="1.10.10.1400">
    <property type="entry name" value="Terminase, small subunit, N-terminal DNA-binding domain, HTH motif"/>
    <property type="match status" value="1"/>
</dbReference>
<dbReference type="GO" id="GO:0051276">
    <property type="term" value="P:chromosome organization"/>
    <property type="evidence" value="ECO:0007669"/>
    <property type="project" value="InterPro"/>
</dbReference>
<evidence type="ECO:0000256" key="1">
    <source>
        <dbReference type="SAM" id="MobiDB-lite"/>
    </source>
</evidence>
<comment type="caution">
    <text evidence="2">The sequence shown here is derived from an EMBL/GenBank/DDBJ whole genome shotgun (WGS) entry which is preliminary data.</text>
</comment>
<dbReference type="InterPro" id="IPR038713">
    <property type="entry name" value="Terminase_Gp1_N_sf"/>
</dbReference>
<dbReference type="AlphaFoldDB" id="A0A5N1K8B0"/>
<keyword evidence="3" id="KW-1185">Reference proteome</keyword>
<dbReference type="RefSeq" id="WP_151091056.1">
    <property type="nucleotide sequence ID" value="NZ_VYXQ01000001.1"/>
</dbReference>
<dbReference type="InterPro" id="IPR005335">
    <property type="entry name" value="Terminase_ssu"/>
</dbReference>
<name>A0A5N1K8B0_9HYPH</name>
<reference evidence="2 3" key="1">
    <citation type="submission" date="2019-09" db="EMBL/GenBank/DDBJ databases">
        <title>Biological control of the noxious weed angled onion (Allium triquetrum) thwarted by endophytic bacteria in Victoria, Australia.</title>
        <authorList>
            <person name="Tehranchian P."/>
            <person name="Adair R.J."/>
            <person name="Van T.H."/>
            <person name="Morrison P.D."/>
            <person name="Williams H."/>
            <person name="Lawrie A.C."/>
        </authorList>
    </citation>
    <scope>NUCLEOTIDE SEQUENCE [LARGE SCALE GENOMIC DNA]</scope>
    <source>
        <strain evidence="2 3">RPTAtOch1</strain>
    </source>
</reference>
<feature type="region of interest" description="Disordered" evidence="1">
    <location>
        <begin position="116"/>
        <end position="143"/>
    </location>
</feature>
<dbReference type="Proteomes" id="UP000327108">
    <property type="component" value="Unassembled WGS sequence"/>
</dbReference>
<sequence length="143" mass="15941">MSLTPKQEAFALAFFETGNAAEAYRRSYDVSENAKDQWIYVEACQLLDNPKITLRLQELREHAERHSIYTRQQALDEYETARQLAVKTANPSAVVSAINGKVKLFGLEAPVKTKVDLSSSDSSMKPPTLIQLVPLKGNDDSPD</sequence>
<gene>
    <name evidence="2" type="ORF">F3W84_00420</name>
</gene>
<feature type="compositionally biased region" description="Polar residues" evidence="1">
    <location>
        <begin position="116"/>
        <end position="125"/>
    </location>
</feature>
<accession>A0A5N1K8B0</accession>
<dbReference type="EMBL" id="VYXQ01000001">
    <property type="protein sequence ID" value="KAA9370921.1"/>
    <property type="molecule type" value="Genomic_DNA"/>
</dbReference>
<evidence type="ECO:0000313" key="2">
    <source>
        <dbReference type="EMBL" id="KAA9370921.1"/>
    </source>
</evidence>